<dbReference type="Pfam" id="PF10551">
    <property type="entry name" value="MULE"/>
    <property type="match status" value="1"/>
</dbReference>
<protein>
    <recommendedName>
        <fullName evidence="2">MULE transposase domain-containing protein</fullName>
    </recommendedName>
</protein>
<keyword evidence="1" id="KW-0472">Membrane</keyword>
<feature type="domain" description="MULE transposase" evidence="2">
    <location>
        <begin position="17"/>
        <end position="113"/>
    </location>
</feature>
<keyword evidence="1" id="KW-1133">Transmembrane helix</keyword>
<reference evidence="3" key="1">
    <citation type="submission" date="2021-02" db="EMBL/GenBank/DDBJ databases">
        <authorList>
            <person name="Nowell W R."/>
        </authorList>
    </citation>
    <scope>NUCLEOTIDE SEQUENCE</scope>
</reference>
<evidence type="ECO:0000313" key="3">
    <source>
        <dbReference type="EMBL" id="CAF3408245.1"/>
    </source>
</evidence>
<dbReference type="AlphaFoldDB" id="A0A818ASU5"/>
<dbReference type="InterPro" id="IPR018289">
    <property type="entry name" value="MULE_transposase_dom"/>
</dbReference>
<accession>A0A818ASU5</accession>
<feature type="transmembrane region" description="Helical" evidence="1">
    <location>
        <begin position="29"/>
        <end position="52"/>
    </location>
</feature>
<sequence length="261" mass="30399">MFGSQWSLRFLSSCTQVHADGTFSTRPLIFAQVYIVFGFAQGYMIPCIYCLTTKFDKILYTKIVNHIIILCAKDNLNFSPQRFTSDFELAAIQVCKSTFPTVQISACFFHYSQSIWRKLQELGLSRLVSSSRRELNDDEHKKADHWLLDAIGLALIPPSLVETTWVSLMDEYTPNDHQTASEFNDYMVSTYIENGSARFGSDMWNVYEAIVNRRPRTNNHVEGYNRRMKAEFPTHPHIYQFIDTLRKEHEYQHHVTEESQV</sequence>
<name>A0A818ASU5_9BILA</name>
<organism evidence="3 5">
    <name type="scientific">Rotaria socialis</name>
    <dbReference type="NCBI Taxonomy" id="392032"/>
    <lineage>
        <taxon>Eukaryota</taxon>
        <taxon>Metazoa</taxon>
        <taxon>Spiralia</taxon>
        <taxon>Gnathifera</taxon>
        <taxon>Rotifera</taxon>
        <taxon>Eurotatoria</taxon>
        <taxon>Bdelloidea</taxon>
        <taxon>Philodinida</taxon>
        <taxon>Philodinidae</taxon>
        <taxon>Rotaria</taxon>
    </lineage>
</organism>
<comment type="caution">
    <text evidence="3">The sequence shown here is derived from an EMBL/GenBank/DDBJ whole genome shotgun (WGS) entry which is preliminary data.</text>
</comment>
<proteinExistence type="predicted"/>
<keyword evidence="1" id="KW-0812">Transmembrane</keyword>
<dbReference type="Proteomes" id="UP000663838">
    <property type="component" value="Unassembled WGS sequence"/>
</dbReference>
<evidence type="ECO:0000313" key="4">
    <source>
        <dbReference type="EMBL" id="CAF4615559.1"/>
    </source>
</evidence>
<gene>
    <name evidence="3" type="ORF">KIK155_LOCUS8790</name>
    <name evidence="4" type="ORF">TOA249_LOCUS11602</name>
</gene>
<evidence type="ECO:0000259" key="2">
    <source>
        <dbReference type="Pfam" id="PF10551"/>
    </source>
</evidence>
<evidence type="ECO:0000313" key="5">
    <source>
        <dbReference type="Proteomes" id="UP000663865"/>
    </source>
</evidence>
<dbReference type="EMBL" id="CAJNYV010001166">
    <property type="protein sequence ID" value="CAF3408245.1"/>
    <property type="molecule type" value="Genomic_DNA"/>
</dbReference>
<dbReference type="EMBL" id="CAJOBS010000634">
    <property type="protein sequence ID" value="CAF4615559.1"/>
    <property type="molecule type" value="Genomic_DNA"/>
</dbReference>
<dbReference type="Proteomes" id="UP000663865">
    <property type="component" value="Unassembled WGS sequence"/>
</dbReference>
<evidence type="ECO:0000256" key="1">
    <source>
        <dbReference type="SAM" id="Phobius"/>
    </source>
</evidence>